<protein>
    <submittedName>
        <fullName evidence="1">Uncharacterized protein</fullName>
    </submittedName>
</protein>
<feature type="non-terminal residue" evidence="1">
    <location>
        <position position="1"/>
    </location>
</feature>
<organism evidence="1">
    <name type="scientific">marine sediment metagenome</name>
    <dbReference type="NCBI Taxonomy" id="412755"/>
    <lineage>
        <taxon>unclassified sequences</taxon>
        <taxon>metagenomes</taxon>
        <taxon>ecological metagenomes</taxon>
    </lineage>
</organism>
<name>X1CYY9_9ZZZZ</name>
<comment type="caution">
    <text evidence="1">The sequence shown here is derived from an EMBL/GenBank/DDBJ whole genome shotgun (WGS) entry which is preliminary data.</text>
</comment>
<sequence length="42" mass="4907">PMPMMEDIDRLLASGLYLRVSDYLIDLIRKDLEARGIELENK</sequence>
<dbReference type="EMBL" id="BART01022830">
    <property type="protein sequence ID" value="GAH01250.1"/>
    <property type="molecule type" value="Genomic_DNA"/>
</dbReference>
<gene>
    <name evidence="1" type="ORF">S01H4_41705</name>
</gene>
<evidence type="ECO:0000313" key="1">
    <source>
        <dbReference type="EMBL" id="GAH01250.1"/>
    </source>
</evidence>
<proteinExistence type="predicted"/>
<accession>X1CYY9</accession>
<dbReference type="AlphaFoldDB" id="X1CYY9"/>
<reference evidence="1" key="1">
    <citation type="journal article" date="2014" name="Front. Microbiol.">
        <title>High frequency of phylogenetically diverse reductive dehalogenase-homologous genes in deep subseafloor sedimentary metagenomes.</title>
        <authorList>
            <person name="Kawai M."/>
            <person name="Futagami T."/>
            <person name="Toyoda A."/>
            <person name="Takaki Y."/>
            <person name="Nishi S."/>
            <person name="Hori S."/>
            <person name="Arai W."/>
            <person name="Tsubouchi T."/>
            <person name="Morono Y."/>
            <person name="Uchiyama I."/>
            <person name="Ito T."/>
            <person name="Fujiyama A."/>
            <person name="Inagaki F."/>
            <person name="Takami H."/>
        </authorList>
    </citation>
    <scope>NUCLEOTIDE SEQUENCE</scope>
    <source>
        <strain evidence="1">Expedition CK06-06</strain>
    </source>
</reference>